<name>A0AC61NGJ3_9BACT</name>
<evidence type="ECO:0000313" key="1">
    <source>
        <dbReference type="EMBL" id="QZE14663.1"/>
    </source>
</evidence>
<sequence>MSKINKLFVSLGLVGTMLTSCSVSSPVGSNKLVQSSHILPVLKHEQDNQIMGICYDNPNNNAILSNVVLSIGDTDIADLDKVSVYFTGKTRNFGNEVLFGKPITKVNQNLIFDGKQVLKKGKNYIWVSYHLSDNASPQGEVEASIKQITVDGVQLTPSNTDFVAKQRLGVSVRDKGVDGVNTYRIPGLTTTKKGSLLAIYDIRRDNGRDLQGNIDIGVSRSTDKGKTWEPMRVALDMHKWGGLPEKFNGVSDANILVDQNTGDIYVAGLWMYGVINSNGKWIQGLNEESKDWNHQWRNKGSQPGFGVEQTSQFIIAKSTDDGKTWGEPINITKMCKKKEWWLYAPAPGAGITLKDGTIVFPTQGRDKNGLPFSNITYSKDGGKTWVTSAPAAHNTTECMAVELGDGSIMLNMRDNRNRHNKGDNNGRNIAITKDLGKTWVESPTSHSALIEPVCMASIIRHDYTQNGKKKHVLLFSNPNNKYRRSNQTIKVSFDDGKTWPKEYWMELDYGSGAGYSCLTSIDEENIGILYEGSVSWMTFQSISFHELITPADKR</sequence>
<reference evidence="1" key="1">
    <citation type="submission" date="2021-08" db="EMBL/GenBank/DDBJ databases">
        <title>Novel anaerobic bacterium isolated from sea squirt in East Sea, Republic of Korea.</title>
        <authorList>
            <person name="Nguyen T.H."/>
            <person name="Li Z."/>
            <person name="Lee Y.-J."/>
            <person name="Ko J."/>
            <person name="Kim S.-G."/>
        </authorList>
    </citation>
    <scope>NUCLEOTIDE SEQUENCE</scope>
    <source>
        <strain evidence="1">KCTC 25031</strain>
    </source>
</reference>
<organism evidence="1 2">
    <name type="scientific">Halosquirtibacter laminarini</name>
    <dbReference type="NCBI Taxonomy" id="3374600"/>
    <lineage>
        <taxon>Bacteria</taxon>
        <taxon>Pseudomonadati</taxon>
        <taxon>Bacteroidota</taxon>
        <taxon>Bacteroidia</taxon>
        <taxon>Marinilabiliales</taxon>
        <taxon>Prolixibacteraceae</taxon>
        <taxon>Halosquirtibacter</taxon>
    </lineage>
</organism>
<evidence type="ECO:0000313" key="2">
    <source>
        <dbReference type="Proteomes" id="UP000826212"/>
    </source>
</evidence>
<proteinExistence type="predicted"/>
<keyword evidence="2" id="KW-1185">Reference proteome</keyword>
<dbReference type="EMBL" id="CP081303">
    <property type="protein sequence ID" value="QZE14663.1"/>
    <property type="molecule type" value="Genomic_DNA"/>
</dbReference>
<accession>A0AC61NGJ3</accession>
<dbReference type="Proteomes" id="UP000826212">
    <property type="component" value="Chromosome"/>
</dbReference>
<gene>
    <name evidence="1" type="ORF">K4L44_01970</name>
</gene>
<protein>
    <submittedName>
        <fullName evidence="1">Exo-alpha-sialidase</fullName>
    </submittedName>
</protein>